<reference evidence="1 2" key="1">
    <citation type="submission" date="2018-01" db="EMBL/GenBank/DDBJ databases">
        <title>Genomic Encyclopedia of Type Strains, Phase III (KMG-III): the genomes of soil and plant-associated and newly described type strains.</title>
        <authorList>
            <person name="Whitman W."/>
        </authorList>
    </citation>
    <scope>NUCLEOTIDE SEQUENCE [LARGE SCALE GENOMIC DNA]</scope>
    <source>
        <strain evidence="1 2">JCM 18070</strain>
    </source>
</reference>
<evidence type="ECO:0000313" key="2">
    <source>
        <dbReference type="Proteomes" id="UP000237381"/>
    </source>
</evidence>
<name>A0A2S4MIJ6_9BURK</name>
<protein>
    <submittedName>
        <fullName evidence="1">Uncharacterized protein</fullName>
    </submittedName>
</protein>
<organism evidence="1 2">
    <name type="scientific">Paraburkholderia eburnea</name>
    <dbReference type="NCBI Taxonomy" id="1189126"/>
    <lineage>
        <taxon>Bacteria</taxon>
        <taxon>Pseudomonadati</taxon>
        <taxon>Pseudomonadota</taxon>
        <taxon>Betaproteobacteria</taxon>
        <taxon>Burkholderiales</taxon>
        <taxon>Burkholderiaceae</taxon>
        <taxon>Paraburkholderia</taxon>
    </lineage>
</organism>
<sequence>MNTCRDCDHATKKPGHEKMYRLGYRNCALKPEYVFVPGRQACTVNPPSWEAKRQ</sequence>
<keyword evidence="2" id="KW-1185">Reference proteome</keyword>
<dbReference type="AlphaFoldDB" id="A0A2S4MIJ6"/>
<dbReference type="EMBL" id="PQGA01000002">
    <property type="protein sequence ID" value="POR54552.1"/>
    <property type="molecule type" value="Genomic_DNA"/>
</dbReference>
<gene>
    <name evidence="1" type="ORF">B0G62_102160</name>
</gene>
<evidence type="ECO:0000313" key="1">
    <source>
        <dbReference type="EMBL" id="POR54552.1"/>
    </source>
</evidence>
<dbReference type="RefSeq" id="WP_167401184.1">
    <property type="nucleotide sequence ID" value="NZ_PQGA01000002.1"/>
</dbReference>
<dbReference type="Proteomes" id="UP000237381">
    <property type="component" value="Unassembled WGS sequence"/>
</dbReference>
<accession>A0A2S4MIJ6</accession>
<proteinExistence type="predicted"/>
<comment type="caution">
    <text evidence="1">The sequence shown here is derived from an EMBL/GenBank/DDBJ whole genome shotgun (WGS) entry which is preliminary data.</text>
</comment>